<evidence type="ECO:0000256" key="4">
    <source>
        <dbReference type="ARBA" id="ARBA00022989"/>
    </source>
</evidence>
<feature type="region of interest" description="Disordered" evidence="7">
    <location>
        <begin position="414"/>
        <end position="546"/>
    </location>
</feature>
<dbReference type="AlphaFoldDB" id="A0AAN9PV79"/>
<protein>
    <recommendedName>
        <fullName evidence="9">Membrane insertase YidC/Oxa/ALB C-terminal domain-containing protein</fullName>
    </recommendedName>
</protein>
<proteinExistence type="inferred from homology"/>
<dbReference type="InterPro" id="IPR047196">
    <property type="entry name" value="YidC_ALB_C"/>
</dbReference>
<feature type="transmembrane region" description="Helical" evidence="8">
    <location>
        <begin position="197"/>
        <end position="217"/>
    </location>
</feature>
<dbReference type="GO" id="GO:0010027">
    <property type="term" value="P:thylakoid membrane organization"/>
    <property type="evidence" value="ECO:0007669"/>
    <property type="project" value="TreeGrafter"/>
</dbReference>
<evidence type="ECO:0000256" key="2">
    <source>
        <dbReference type="ARBA" id="ARBA00010583"/>
    </source>
</evidence>
<dbReference type="PANTHER" id="PTHR12428">
    <property type="entry name" value="OXA1"/>
    <property type="match status" value="1"/>
</dbReference>
<comment type="similarity">
    <text evidence="6">Belongs to the OXA1/ALB3/YidC family.</text>
</comment>
<feature type="transmembrane region" description="Helical" evidence="8">
    <location>
        <begin position="270"/>
        <end position="289"/>
    </location>
</feature>
<dbReference type="EMBL" id="JAYKXN010000002">
    <property type="protein sequence ID" value="KAK7312021.1"/>
    <property type="molecule type" value="Genomic_DNA"/>
</dbReference>
<gene>
    <name evidence="10" type="ORF">RJT34_10563</name>
</gene>
<organism evidence="10 11">
    <name type="scientific">Clitoria ternatea</name>
    <name type="common">Butterfly pea</name>
    <dbReference type="NCBI Taxonomy" id="43366"/>
    <lineage>
        <taxon>Eukaryota</taxon>
        <taxon>Viridiplantae</taxon>
        <taxon>Streptophyta</taxon>
        <taxon>Embryophyta</taxon>
        <taxon>Tracheophyta</taxon>
        <taxon>Spermatophyta</taxon>
        <taxon>Magnoliopsida</taxon>
        <taxon>eudicotyledons</taxon>
        <taxon>Gunneridae</taxon>
        <taxon>Pentapetalae</taxon>
        <taxon>rosids</taxon>
        <taxon>fabids</taxon>
        <taxon>Fabales</taxon>
        <taxon>Fabaceae</taxon>
        <taxon>Papilionoideae</taxon>
        <taxon>50 kb inversion clade</taxon>
        <taxon>NPAAA clade</taxon>
        <taxon>indigoferoid/millettioid clade</taxon>
        <taxon>Phaseoleae</taxon>
        <taxon>Clitoria</taxon>
    </lineage>
</organism>
<comment type="caution">
    <text evidence="10">The sequence shown here is derived from an EMBL/GenBank/DDBJ whole genome shotgun (WGS) entry which is preliminary data.</text>
</comment>
<feature type="compositionally biased region" description="Basic and acidic residues" evidence="7">
    <location>
        <begin position="535"/>
        <end position="546"/>
    </location>
</feature>
<dbReference type="Proteomes" id="UP001359559">
    <property type="component" value="Unassembled WGS sequence"/>
</dbReference>
<keyword evidence="5 8" id="KW-0472">Membrane</keyword>
<dbReference type="InterPro" id="IPR001708">
    <property type="entry name" value="YidC/ALB3/OXA1/COX18"/>
</dbReference>
<keyword evidence="4 8" id="KW-1133">Transmembrane helix</keyword>
<evidence type="ECO:0000313" key="10">
    <source>
        <dbReference type="EMBL" id="KAK7312021.1"/>
    </source>
</evidence>
<dbReference type="CDD" id="cd20070">
    <property type="entry name" value="5TM_YidC_Alb3"/>
    <property type="match status" value="1"/>
</dbReference>
<evidence type="ECO:0000256" key="7">
    <source>
        <dbReference type="SAM" id="MobiDB-lite"/>
    </source>
</evidence>
<evidence type="ECO:0000256" key="6">
    <source>
        <dbReference type="RuleBase" id="RU003945"/>
    </source>
</evidence>
<feature type="compositionally biased region" description="Polar residues" evidence="7">
    <location>
        <begin position="525"/>
        <end position="534"/>
    </location>
</feature>
<dbReference type="NCBIfam" id="TIGR03592">
    <property type="entry name" value="yidC_oxa1_cterm"/>
    <property type="match status" value="1"/>
</dbReference>
<feature type="domain" description="Membrane insertase YidC/Oxa/ALB C-terminal" evidence="9">
    <location>
        <begin position="131"/>
        <end position="345"/>
    </location>
</feature>
<feature type="transmembrane region" description="Helical" evidence="8">
    <location>
        <begin position="309"/>
        <end position="330"/>
    </location>
</feature>
<feature type="compositionally biased region" description="Basic and acidic residues" evidence="7">
    <location>
        <begin position="414"/>
        <end position="448"/>
    </location>
</feature>
<keyword evidence="3 6" id="KW-0812">Transmembrane</keyword>
<feature type="compositionally biased region" description="Polar residues" evidence="7">
    <location>
        <begin position="488"/>
        <end position="497"/>
    </location>
</feature>
<dbReference type="GO" id="GO:0009535">
    <property type="term" value="C:chloroplast thylakoid membrane"/>
    <property type="evidence" value="ECO:0007669"/>
    <property type="project" value="TreeGrafter"/>
</dbReference>
<evidence type="ECO:0000256" key="3">
    <source>
        <dbReference type="ARBA" id="ARBA00022692"/>
    </source>
</evidence>
<comment type="similarity">
    <text evidence="2">Belongs to the OXA1/ALB3/YidC (TC 2.A.9.2) family.</text>
</comment>
<comment type="subcellular location">
    <subcellularLocation>
        <location evidence="1 6">Membrane</location>
        <topology evidence="1 6">Multi-pass membrane protein</topology>
    </subcellularLocation>
</comment>
<reference evidence="10 11" key="1">
    <citation type="submission" date="2024-01" db="EMBL/GenBank/DDBJ databases">
        <title>The genomes of 5 underutilized Papilionoideae crops provide insights into root nodulation and disease resistance.</title>
        <authorList>
            <person name="Yuan L."/>
        </authorList>
    </citation>
    <scope>NUCLEOTIDE SEQUENCE [LARGE SCALE GENOMIC DNA]</scope>
    <source>
        <strain evidence="10">LY-2023</strain>
        <tissue evidence="10">Leaf</tissue>
    </source>
</reference>
<evidence type="ECO:0000313" key="11">
    <source>
        <dbReference type="Proteomes" id="UP001359559"/>
    </source>
</evidence>
<dbReference type="GO" id="GO:0072598">
    <property type="term" value="P:protein localization to chloroplast"/>
    <property type="evidence" value="ECO:0007669"/>
    <property type="project" value="TreeGrafter"/>
</dbReference>
<evidence type="ECO:0000259" key="9">
    <source>
        <dbReference type="Pfam" id="PF02096"/>
    </source>
</evidence>
<sequence>MAALLPFAPNIVFAPFGNRTSSHLPHRPQSHAFSGSTRHFLRGSLSVARFGFKPGFLPEPDDAEGVIRELFERAEGLLYTIADAAVSSSDTVATTTAKQNSDWFSGITNYMESILKVLKDGLSALHVPYAYGFAIILLTVLVKAATFPLTKKQVESAMAMRTMQPQVKAIQKRYAGNPERIQLETARLYKLANINPLAGCLPTLATIPVWIGLYRALSNVADEGLLTEGFFWIPSLAGPTTIAARQNGSGISWLFPFVDGHPPLGWPDTLAYLVLPVLLVASQYISVQIMQSSQPNDPDMKSSQALTKLLPLMIGYFALSVPSGLSLYWLTNNILSTAQQVWLQKLGGARNPLRHVQEDVVNLKDNPTQNSISELIPTKMEEIVTKMDGDTEAEKLMSEEGPQRGDRFKQIMEQEARRRQQREEEKRKAEEAAARATKESEMNEKIIEEGNQAEDDLNVEKSQPVASDTDPSISGLGNGNPLSKDIEGNQNSTPTSETENDEGYAHFNDVGTNRKSSDKEPREVLTTTTTSKKQPSAEDADHVTKD</sequence>
<evidence type="ECO:0000256" key="1">
    <source>
        <dbReference type="ARBA" id="ARBA00004141"/>
    </source>
</evidence>
<dbReference type="GO" id="GO:0032977">
    <property type="term" value="F:membrane insertase activity"/>
    <property type="evidence" value="ECO:0007669"/>
    <property type="project" value="InterPro"/>
</dbReference>
<evidence type="ECO:0000256" key="8">
    <source>
        <dbReference type="SAM" id="Phobius"/>
    </source>
</evidence>
<dbReference type="Pfam" id="PF02096">
    <property type="entry name" value="60KD_IMP"/>
    <property type="match status" value="1"/>
</dbReference>
<evidence type="ECO:0000256" key="5">
    <source>
        <dbReference type="ARBA" id="ARBA00023136"/>
    </source>
</evidence>
<dbReference type="InterPro" id="IPR028055">
    <property type="entry name" value="YidC/Oxa/ALB_C"/>
</dbReference>
<feature type="compositionally biased region" description="Polar residues" evidence="7">
    <location>
        <begin position="460"/>
        <end position="472"/>
    </location>
</feature>
<dbReference type="PANTHER" id="PTHR12428:SF14">
    <property type="entry name" value="ALBINO3-LIKE PROTEIN 1, CHLOROPLASTIC"/>
    <property type="match status" value="1"/>
</dbReference>
<dbReference type="GO" id="GO:0051205">
    <property type="term" value="P:protein insertion into membrane"/>
    <property type="evidence" value="ECO:0007669"/>
    <property type="project" value="TreeGrafter"/>
</dbReference>
<name>A0AAN9PV79_CLITE</name>
<keyword evidence="11" id="KW-1185">Reference proteome</keyword>
<feature type="transmembrane region" description="Helical" evidence="8">
    <location>
        <begin position="129"/>
        <end position="150"/>
    </location>
</feature>
<accession>A0AAN9PV79</accession>